<sequence length="385" mass="45397">MNEIKINDNIIAYDTVATERCSVKINDQLYIEDKVYPRYFIGETTMTFFDFYRADCPNVQETDYHLSETFQQIIGRFPHTNQQKIMVNENKYSMKHVPIYVTGKDYIVAQIKQEAYPEFKEKFKKIQSLVPVLEEDTVSITGYKRKRLFLDGTYGSRVLLEEKIGQNVHPIQDKLEYVNELYSFAHYSYAAMVQFLPEYEINTYDQFHEAYGKFVYSFTVTKNGQTIPLLWPDYLYHKPENHLEFGLLANTKEPRYQLFDHWETNEIVKIDILAEGFEDVQFETHLKQPMSFPPKLSKSEYTFGEVICLSLDPRLVKELAEEKADFELFKTKKTSENGYSLAFELEDERLLLPSAQFEKPGRFQLRITSESFGQLLFLFMIKQEG</sequence>
<organism evidence="1 3">
    <name type="scientific">Enterococcus moraviensis ATCC BAA-383</name>
    <dbReference type="NCBI Taxonomy" id="1158609"/>
    <lineage>
        <taxon>Bacteria</taxon>
        <taxon>Bacillati</taxon>
        <taxon>Bacillota</taxon>
        <taxon>Bacilli</taxon>
        <taxon>Lactobacillales</taxon>
        <taxon>Enterococcaceae</taxon>
        <taxon>Enterococcus</taxon>
    </lineage>
</organism>
<dbReference type="OrthoDB" id="2192821at2"/>
<dbReference type="RefSeq" id="WP_010765352.1">
    <property type="nucleotide sequence ID" value="NZ_ASWB01000002.1"/>
</dbReference>
<dbReference type="EMBL" id="ASWB01000002">
    <property type="protein sequence ID" value="EOT72112.1"/>
    <property type="molecule type" value="Genomic_DNA"/>
</dbReference>
<dbReference type="EMBL" id="AJAS01000015">
    <property type="protein sequence ID" value="EOH99205.1"/>
    <property type="molecule type" value="Genomic_DNA"/>
</dbReference>
<dbReference type="Proteomes" id="UP000013781">
    <property type="component" value="Unassembled WGS sequence"/>
</dbReference>
<dbReference type="STRING" id="155617.RV09_GL002672"/>
<evidence type="ECO:0000313" key="1">
    <source>
        <dbReference type="EMBL" id="EOH99205.1"/>
    </source>
</evidence>
<name>R2SVD7_9ENTE</name>
<evidence type="ECO:0000313" key="2">
    <source>
        <dbReference type="EMBL" id="EOT72112.1"/>
    </source>
</evidence>
<reference evidence="1 3" key="1">
    <citation type="submission" date="2013-02" db="EMBL/GenBank/DDBJ databases">
        <title>The Genome Sequence of Enterococcus moraviensis BAA-383.</title>
        <authorList>
            <consortium name="The Broad Institute Genome Sequencing Platform"/>
            <consortium name="The Broad Institute Genome Sequencing Center for Infectious Disease"/>
            <person name="Earl A.M."/>
            <person name="Gilmore M.S."/>
            <person name="Lebreton F."/>
            <person name="Walker B."/>
            <person name="Young S.K."/>
            <person name="Zeng Q."/>
            <person name="Gargeya S."/>
            <person name="Fitzgerald M."/>
            <person name="Haas B."/>
            <person name="Abouelleil A."/>
            <person name="Alvarado L."/>
            <person name="Arachchi H.M."/>
            <person name="Berlin A.M."/>
            <person name="Chapman S.B."/>
            <person name="Dewar J."/>
            <person name="Goldberg J."/>
            <person name="Griggs A."/>
            <person name="Gujja S."/>
            <person name="Hansen M."/>
            <person name="Howarth C."/>
            <person name="Imamovic A."/>
            <person name="Larimer J."/>
            <person name="McCowan C."/>
            <person name="Murphy C."/>
            <person name="Neiman D."/>
            <person name="Pearson M."/>
            <person name="Priest M."/>
            <person name="Roberts A."/>
            <person name="Saif S."/>
            <person name="Shea T."/>
            <person name="Sisk P."/>
            <person name="Sykes S."/>
            <person name="Wortman J."/>
            <person name="Nusbaum C."/>
            <person name="Birren B."/>
        </authorList>
    </citation>
    <scope>NUCLEOTIDE SEQUENCE [LARGE SCALE GENOMIC DNA]</scope>
    <source>
        <strain evidence="1 3">ATCC BAA-383</strain>
    </source>
</reference>
<proteinExistence type="predicted"/>
<dbReference type="HOGENOM" id="CLU_717168_0_0_9"/>
<dbReference type="Proteomes" id="UP000014157">
    <property type="component" value="Unassembled WGS sequence"/>
</dbReference>
<dbReference type="eggNOG" id="ENOG5030628">
    <property type="taxonomic scope" value="Bacteria"/>
</dbReference>
<reference evidence="2 4" key="2">
    <citation type="submission" date="2013-03" db="EMBL/GenBank/DDBJ databases">
        <title>The Genome Sequence of Enterococcus moraviensis BAA-383 (PacBio/Illumina hybrid assembly).</title>
        <authorList>
            <consortium name="The Broad Institute Genomics Platform"/>
            <consortium name="The Broad Institute Genome Sequencing Center for Infectious Disease"/>
            <person name="Earl A."/>
            <person name="Russ C."/>
            <person name="Gilmore M."/>
            <person name="Surin D."/>
            <person name="Walker B."/>
            <person name="Young S."/>
            <person name="Zeng Q."/>
            <person name="Gargeya S."/>
            <person name="Fitzgerald M."/>
            <person name="Haas B."/>
            <person name="Abouelleil A."/>
            <person name="Allen A.W."/>
            <person name="Alvarado L."/>
            <person name="Arachchi H.M."/>
            <person name="Berlin A.M."/>
            <person name="Chapman S.B."/>
            <person name="Gainer-Dewar J."/>
            <person name="Goldberg J."/>
            <person name="Griggs A."/>
            <person name="Gujja S."/>
            <person name="Hansen M."/>
            <person name="Howarth C."/>
            <person name="Imamovic A."/>
            <person name="Ireland A."/>
            <person name="Larimer J."/>
            <person name="McCowan C."/>
            <person name="Murphy C."/>
            <person name="Pearson M."/>
            <person name="Poon T.W."/>
            <person name="Priest M."/>
            <person name="Roberts A."/>
            <person name="Saif S."/>
            <person name="Shea T."/>
            <person name="Sisk P."/>
            <person name="Sykes S."/>
            <person name="Wortman J."/>
            <person name="Nusbaum C."/>
            <person name="Birren B."/>
        </authorList>
    </citation>
    <scope>NUCLEOTIDE SEQUENCE [LARGE SCALE GENOMIC DNA]</scope>
    <source>
        <strain evidence="2 4">ATCC BAA-383</strain>
    </source>
</reference>
<evidence type="ECO:0000313" key="3">
    <source>
        <dbReference type="Proteomes" id="UP000013781"/>
    </source>
</evidence>
<keyword evidence="4" id="KW-1185">Reference proteome</keyword>
<protein>
    <submittedName>
        <fullName evidence="1">Uncharacterized protein</fullName>
    </submittedName>
</protein>
<accession>R2SVD7</accession>
<dbReference type="AlphaFoldDB" id="R2SVD7"/>
<dbReference type="PATRIC" id="fig|1158609.3.peg.1931"/>
<comment type="caution">
    <text evidence="1">The sequence shown here is derived from an EMBL/GenBank/DDBJ whole genome shotgun (WGS) entry which is preliminary data.</text>
</comment>
<evidence type="ECO:0000313" key="4">
    <source>
        <dbReference type="Proteomes" id="UP000014157"/>
    </source>
</evidence>
<gene>
    <name evidence="2" type="ORF">I586_01920</name>
    <name evidence="1" type="ORF">UAY_01982</name>
</gene>